<organism evidence="1 2">
    <name type="scientific">Pararge aegeria aegeria</name>
    <dbReference type="NCBI Taxonomy" id="348720"/>
    <lineage>
        <taxon>Eukaryota</taxon>
        <taxon>Metazoa</taxon>
        <taxon>Ecdysozoa</taxon>
        <taxon>Arthropoda</taxon>
        <taxon>Hexapoda</taxon>
        <taxon>Insecta</taxon>
        <taxon>Pterygota</taxon>
        <taxon>Neoptera</taxon>
        <taxon>Endopterygota</taxon>
        <taxon>Lepidoptera</taxon>
        <taxon>Glossata</taxon>
        <taxon>Ditrysia</taxon>
        <taxon>Papilionoidea</taxon>
        <taxon>Nymphalidae</taxon>
        <taxon>Satyrinae</taxon>
        <taxon>Satyrini</taxon>
        <taxon>Parargina</taxon>
        <taxon>Pararge</taxon>
    </lineage>
</organism>
<keyword evidence="2" id="KW-1185">Reference proteome</keyword>
<dbReference type="EMBL" id="CAKXAJ010025676">
    <property type="protein sequence ID" value="CAH2242749.1"/>
    <property type="molecule type" value="Genomic_DNA"/>
</dbReference>
<evidence type="ECO:0000313" key="1">
    <source>
        <dbReference type="EMBL" id="CAH2242749.1"/>
    </source>
</evidence>
<protein>
    <submittedName>
        <fullName evidence="1">Jg11906 protein</fullName>
    </submittedName>
</protein>
<gene>
    <name evidence="1" type="primary">jg11906</name>
    <name evidence="1" type="ORF">PAEG_LOCUS18985</name>
</gene>
<comment type="caution">
    <text evidence="1">The sequence shown here is derived from an EMBL/GenBank/DDBJ whole genome shotgun (WGS) entry which is preliminary data.</text>
</comment>
<reference evidence="1" key="1">
    <citation type="submission" date="2022-03" db="EMBL/GenBank/DDBJ databases">
        <authorList>
            <person name="Lindestad O."/>
        </authorList>
    </citation>
    <scope>NUCLEOTIDE SEQUENCE</scope>
</reference>
<dbReference type="AlphaFoldDB" id="A0A8S4RVW8"/>
<dbReference type="OrthoDB" id="10542756at2759"/>
<accession>A0A8S4RVW8</accession>
<dbReference type="Proteomes" id="UP000838756">
    <property type="component" value="Unassembled WGS sequence"/>
</dbReference>
<name>A0A8S4RVW8_9NEOP</name>
<evidence type="ECO:0000313" key="2">
    <source>
        <dbReference type="Proteomes" id="UP000838756"/>
    </source>
</evidence>
<proteinExistence type="predicted"/>
<sequence length="73" mass="8023">MVQLEADNSVGPWTSKIPWTKDSMEHGEVNLHAPGFLVRTMSAGRRVTARLLGSPVYRVSSDGHVVKPASFFL</sequence>